<comment type="caution">
    <text evidence="3">The sequence shown here is derived from an EMBL/GenBank/DDBJ whole genome shotgun (WGS) entry which is preliminary data.</text>
</comment>
<feature type="signal peptide" evidence="2">
    <location>
        <begin position="1"/>
        <end position="27"/>
    </location>
</feature>
<evidence type="ECO:0000256" key="1">
    <source>
        <dbReference type="SAM" id="MobiDB-lite"/>
    </source>
</evidence>
<evidence type="ECO:0000256" key="2">
    <source>
        <dbReference type="SAM" id="SignalP"/>
    </source>
</evidence>
<evidence type="ECO:0000313" key="3">
    <source>
        <dbReference type="EMBL" id="NMM02075.1"/>
    </source>
</evidence>
<feature type="compositionally biased region" description="Polar residues" evidence="1">
    <location>
        <begin position="676"/>
        <end position="695"/>
    </location>
</feature>
<feature type="compositionally biased region" description="Low complexity" evidence="1">
    <location>
        <begin position="699"/>
        <end position="782"/>
    </location>
</feature>
<reference evidence="3 4" key="1">
    <citation type="submission" date="2020-04" db="EMBL/GenBank/DDBJ databases">
        <title>Paraburkholderia sp. RP-4-7 isolated from soil.</title>
        <authorList>
            <person name="Dahal R.H."/>
        </authorList>
    </citation>
    <scope>NUCLEOTIDE SEQUENCE [LARGE SCALE GENOMIC DNA]</scope>
    <source>
        <strain evidence="3 4">RP-4-7</strain>
    </source>
</reference>
<organism evidence="3 4">
    <name type="scientific">Paraburkholderia polaris</name>
    <dbReference type="NCBI Taxonomy" id="2728848"/>
    <lineage>
        <taxon>Bacteria</taxon>
        <taxon>Pseudomonadati</taxon>
        <taxon>Pseudomonadota</taxon>
        <taxon>Betaproteobacteria</taxon>
        <taxon>Burkholderiales</taxon>
        <taxon>Burkholderiaceae</taxon>
        <taxon>Paraburkholderia</taxon>
    </lineage>
</organism>
<sequence>MSTFKPHLRTLTLALALTLAAAQTNHAATLDPGWPRELVRDDATLTYYQPQIDDWKDFRELTGRMAVSVTLRGGRPQVGVITMQAHTDVDIDSRNARISNPQITGTSFPGADEATAQKLDQVVRKFLNPQASLTLSMDRLVASIDKKQAAPAVAIKSDPPAIFVSFGPGLLLFVDGDPVLAPIKDSDIAFVVNASWPLFVDNATHQYYLFTGGSWMTSTDMKTGWAEIKTLPAKMTKVSADPTWADLKPFIPAPAKRAGKAPAVFYSSTPAELISFDGQPVYSTIPGTALVFAKNTDSDVFVYTPTKTYYYLTAGRWFSSPAPSGPWTYATDQLPADFARIPRDSPASRVLASVPGTPEANDAVLLAQIPTTVEVNPVAAAAEIKVAYTGEPQFAPIEGTPLAYATNTPDKIIKVQNHYYLCSRGVWFDSPSPSGPWAASTSVPQVIYTIPPASPVYNVTYVTQQVVPGGTVQASYTAGYLGMFIAGAAIGAIVAQGNGYYYPPYVRIGYGPYPVYYPRPAPYGYPVYNPYTGASGVRGGVYGPAGSARWGASYNPYTGTYARGATASGRYGSASVAQAYNPYTGAYAASHQGSNAYGQWGSSVVTKGNQWAATQHTTTANGTVGSYQNSAGGKAVAGSTANGRAVAGKTANGDLYAGRDGNVYKNTGGSWQKYDNGSWSTVNKPTSQSVSQSAAQKPASTQTRQTTGTANAAAAQQSARNTQPTRATNTQSTNTATAAKNNPNYQQPRPAAPQPNNVRAPQQTTQATQQARPTATPSAQPQRATGGINRASAQPSSADLNQEMQNRQRGAAQSQRYAQPAGAGRTAGNGMAARGGGGGGGFRR</sequence>
<keyword evidence="2" id="KW-0732">Signal</keyword>
<dbReference type="EMBL" id="JABBGJ010000036">
    <property type="protein sequence ID" value="NMM02075.1"/>
    <property type="molecule type" value="Genomic_DNA"/>
</dbReference>
<dbReference type="AlphaFoldDB" id="A0A848IQC4"/>
<evidence type="ECO:0008006" key="5">
    <source>
        <dbReference type="Google" id="ProtNLM"/>
    </source>
</evidence>
<feature type="chain" id="PRO_5032421217" description="Carbohydrate-binding family V/XII" evidence="2">
    <location>
        <begin position="28"/>
        <end position="844"/>
    </location>
</feature>
<feature type="compositionally biased region" description="Gly residues" evidence="1">
    <location>
        <begin position="833"/>
        <end position="844"/>
    </location>
</feature>
<evidence type="ECO:0000313" key="4">
    <source>
        <dbReference type="Proteomes" id="UP000544134"/>
    </source>
</evidence>
<proteinExistence type="predicted"/>
<protein>
    <recommendedName>
        <fullName evidence="5">Carbohydrate-binding family V/XII</fullName>
    </recommendedName>
</protein>
<dbReference type="RefSeq" id="WP_169488890.1">
    <property type="nucleotide sequence ID" value="NZ_JABBGJ010000036.1"/>
</dbReference>
<keyword evidence="4" id="KW-1185">Reference proteome</keyword>
<accession>A0A848IQC4</accession>
<feature type="compositionally biased region" description="Polar residues" evidence="1">
    <location>
        <begin position="791"/>
        <end position="817"/>
    </location>
</feature>
<name>A0A848IQC4_9BURK</name>
<gene>
    <name evidence="3" type="ORF">HHL24_29630</name>
</gene>
<dbReference type="Proteomes" id="UP000544134">
    <property type="component" value="Unassembled WGS sequence"/>
</dbReference>
<feature type="region of interest" description="Disordered" evidence="1">
    <location>
        <begin position="676"/>
        <end position="844"/>
    </location>
</feature>
<feature type="compositionally biased region" description="Low complexity" evidence="1">
    <location>
        <begin position="821"/>
        <end position="832"/>
    </location>
</feature>